<proteinExistence type="predicted"/>
<gene>
    <name evidence="2" type="ORF">NPIL_526032</name>
</gene>
<dbReference type="EMBL" id="BMAW01121092">
    <property type="protein sequence ID" value="GFT92485.1"/>
    <property type="molecule type" value="Genomic_DNA"/>
</dbReference>
<evidence type="ECO:0000256" key="1">
    <source>
        <dbReference type="SAM" id="MobiDB-lite"/>
    </source>
</evidence>
<dbReference type="Proteomes" id="UP000887013">
    <property type="component" value="Unassembled WGS sequence"/>
</dbReference>
<evidence type="ECO:0000313" key="2">
    <source>
        <dbReference type="EMBL" id="GFT92485.1"/>
    </source>
</evidence>
<comment type="caution">
    <text evidence="2">The sequence shown here is derived from an EMBL/GenBank/DDBJ whole genome shotgun (WGS) entry which is preliminary data.</text>
</comment>
<sequence>MLEAYCRTLNGLEGPDYYCLLRIEGEVSPKPIKPTSEVSGLAESGPKPCESRSRTSGWTNPPPPPPIKLRRCHDNHSN</sequence>
<reference evidence="2" key="1">
    <citation type="submission" date="2020-08" db="EMBL/GenBank/DDBJ databases">
        <title>Multicomponent nature underlies the extraordinary mechanical properties of spider dragline silk.</title>
        <authorList>
            <person name="Kono N."/>
            <person name="Nakamura H."/>
            <person name="Mori M."/>
            <person name="Yoshida Y."/>
            <person name="Ohtoshi R."/>
            <person name="Malay A.D."/>
            <person name="Moran D.A.P."/>
            <person name="Tomita M."/>
            <person name="Numata K."/>
            <person name="Arakawa K."/>
        </authorList>
    </citation>
    <scope>NUCLEOTIDE SEQUENCE</scope>
</reference>
<organism evidence="2 3">
    <name type="scientific">Nephila pilipes</name>
    <name type="common">Giant wood spider</name>
    <name type="synonym">Nephila maculata</name>
    <dbReference type="NCBI Taxonomy" id="299642"/>
    <lineage>
        <taxon>Eukaryota</taxon>
        <taxon>Metazoa</taxon>
        <taxon>Ecdysozoa</taxon>
        <taxon>Arthropoda</taxon>
        <taxon>Chelicerata</taxon>
        <taxon>Arachnida</taxon>
        <taxon>Araneae</taxon>
        <taxon>Araneomorphae</taxon>
        <taxon>Entelegynae</taxon>
        <taxon>Araneoidea</taxon>
        <taxon>Nephilidae</taxon>
        <taxon>Nephila</taxon>
    </lineage>
</organism>
<feature type="region of interest" description="Disordered" evidence="1">
    <location>
        <begin position="29"/>
        <end position="78"/>
    </location>
</feature>
<keyword evidence="3" id="KW-1185">Reference proteome</keyword>
<dbReference type="AlphaFoldDB" id="A0A8X6PZ04"/>
<accession>A0A8X6PZ04</accession>
<evidence type="ECO:0000313" key="3">
    <source>
        <dbReference type="Proteomes" id="UP000887013"/>
    </source>
</evidence>
<name>A0A8X6PZ04_NEPPI</name>
<protein>
    <submittedName>
        <fullName evidence="2">Uncharacterized protein</fullName>
    </submittedName>
</protein>